<organism evidence="18">
    <name type="scientific">Mus musculus</name>
    <name type="common">Mouse</name>
    <dbReference type="NCBI Taxonomy" id="10090"/>
    <lineage>
        <taxon>Eukaryota</taxon>
        <taxon>Metazoa</taxon>
        <taxon>Chordata</taxon>
        <taxon>Craniata</taxon>
        <taxon>Vertebrata</taxon>
        <taxon>Euteleostomi</taxon>
        <taxon>Mammalia</taxon>
        <taxon>Eutheria</taxon>
        <taxon>Euarchontoglires</taxon>
        <taxon>Glires</taxon>
        <taxon>Rodentia</taxon>
        <taxon>Myomorpha</taxon>
        <taxon>Muroidea</taxon>
        <taxon>Muridae</taxon>
        <taxon>Murinae</taxon>
        <taxon>Mus</taxon>
        <taxon>Mus</taxon>
    </lineage>
</organism>
<reference evidence="18" key="1">
    <citation type="journal article" date="2004" name="Genome Res.">
        <title>The status, quality, and expansion of the NIH full-length cDNA project: the Mammalian Gene Collection (MGC).</title>
        <authorList>
            <consortium name="The MGC Project Team"/>
            <person name="Gerhard D.S."/>
            <person name="Wagner L."/>
            <person name="Feingold E.A."/>
            <person name="Shenmen C.M."/>
            <person name="Grouse L.H."/>
            <person name="Schuler G."/>
            <person name="Klein S.L."/>
            <person name="Old S."/>
            <person name="Rasooly R."/>
            <person name="Good P."/>
            <person name="Guyer M."/>
            <person name="Peck A.M."/>
            <person name="Derge J.G."/>
            <person name="Lipman D."/>
            <person name="Collins F.S."/>
            <person name="Jang W."/>
            <person name="Sherry S."/>
            <person name="Feolo M."/>
            <person name="Misquitta L."/>
            <person name="Lee E."/>
            <person name="Rotmistrovsky K."/>
            <person name="Greenhut S.F."/>
            <person name="Schaefer C.F."/>
            <person name="Buetow K."/>
            <person name="Bonner T.I."/>
            <person name="Haussler D."/>
            <person name="Kent J."/>
            <person name="Kiekhaus M."/>
            <person name="Furey T."/>
            <person name="Brent M."/>
            <person name="Prange C."/>
            <person name="Schreiber K."/>
            <person name="Shapiro N."/>
            <person name="Bhat N.K."/>
            <person name="Hopkins R.F."/>
            <person name="Hsie F."/>
            <person name="Driscoll T."/>
            <person name="Soares M.B."/>
            <person name="Casavant T.L."/>
            <person name="Scheetz T.E."/>
            <person name="Brown-stein M.J."/>
            <person name="Usdin T.B."/>
            <person name="Toshiyuki S."/>
            <person name="Carninci P."/>
            <person name="Piao Y."/>
            <person name="Dudekula D.B."/>
            <person name="Ko M.S."/>
            <person name="Kawakami K."/>
            <person name="Suzuki Y."/>
            <person name="Sugano S."/>
            <person name="Gruber C.E."/>
            <person name="Smith M.R."/>
            <person name="Simmons B."/>
            <person name="Moore T."/>
            <person name="Waterman R."/>
            <person name="Johnson S.L."/>
            <person name="Ruan Y."/>
            <person name="Wei C.L."/>
            <person name="Mathavan S."/>
            <person name="Gunaratne P.H."/>
            <person name="Wu J."/>
            <person name="Garcia A.M."/>
            <person name="Hulyk S.W."/>
            <person name="Fuh E."/>
            <person name="Yuan Y."/>
            <person name="Sneed A."/>
            <person name="Kowis C."/>
            <person name="Hodgson A."/>
            <person name="Muzny D.M."/>
            <person name="McPherson J."/>
            <person name="Gibbs R.A."/>
            <person name="Fahey J."/>
            <person name="Helton E."/>
            <person name="Ketteman M."/>
            <person name="Madan A."/>
            <person name="Rodrigues S."/>
            <person name="Sanchez A."/>
            <person name="Whiting M."/>
            <person name="Madari A."/>
            <person name="Young A.C."/>
            <person name="Wetherby K.D."/>
            <person name="Granite S.J."/>
            <person name="Kwong P.N."/>
            <person name="Brinkley C.P."/>
            <person name="Pearson R.L."/>
            <person name="Bouffard G.G."/>
            <person name="Blakesly R.W."/>
            <person name="Green E.D."/>
            <person name="Dickson M.C."/>
            <person name="Rodriguez A.C."/>
            <person name="Grimwood J."/>
            <person name="Schmutz J."/>
            <person name="Myers R.M."/>
            <person name="Butterfield Y.S."/>
            <person name="Griffith M."/>
            <person name="Griffith O.L."/>
            <person name="Krzywinski M.I."/>
            <person name="Liao N."/>
            <person name="Morin R."/>
            <person name="Morrin R."/>
            <person name="Palmquist D."/>
            <person name="Petrescu A.S."/>
            <person name="Skalska U."/>
            <person name="Smailus D.E."/>
            <person name="Stott J.M."/>
            <person name="Schnerch A."/>
            <person name="Schein J.E."/>
            <person name="Jones S.J."/>
            <person name="Holt R.A."/>
            <person name="Baross A."/>
            <person name="Marra M.A."/>
            <person name="Clifton S."/>
            <person name="Makowski K.A."/>
            <person name="Bosak S."/>
            <person name="Malek J."/>
        </authorList>
    </citation>
    <scope>NUCLEOTIDE SEQUENCE [LARGE SCALE MRNA]</scope>
    <source>
        <strain evidence="18">FVB/N</strain>
        <tissue evidence="18">Salivary gland</tissue>
    </source>
</reference>
<dbReference type="GO" id="GO:0008270">
    <property type="term" value="F:zinc ion binding"/>
    <property type="evidence" value="ECO:0007669"/>
    <property type="project" value="InterPro"/>
</dbReference>
<dbReference type="AlphaFoldDB" id="Q80YB7"/>
<evidence type="ECO:0000256" key="11">
    <source>
        <dbReference type="ARBA" id="ARBA00023239"/>
    </source>
</evidence>
<feature type="chain" id="PRO_5004296061" description="Carbonic anhydrase 6" evidence="16">
    <location>
        <begin position="26"/>
        <end position="325"/>
    </location>
</feature>
<dbReference type="OrthoDB" id="429145at2759"/>
<keyword evidence="6" id="KW-0964">Secreted</keyword>
<comment type="subcellular location">
    <subcellularLocation>
        <location evidence="2">Secreted</location>
    </subcellularLocation>
</comment>
<dbReference type="InterPro" id="IPR036398">
    <property type="entry name" value="CA_dom_sf"/>
</dbReference>
<evidence type="ECO:0000256" key="12">
    <source>
        <dbReference type="ARBA" id="ARBA00025355"/>
    </source>
</evidence>
<evidence type="ECO:0000256" key="1">
    <source>
        <dbReference type="ARBA" id="ARBA00001947"/>
    </source>
</evidence>
<feature type="domain" description="Alpha-carbonic anhydrase" evidence="17">
    <location>
        <begin position="27"/>
        <end position="285"/>
    </location>
</feature>
<protein>
    <recommendedName>
        <fullName evidence="5">Carbonic anhydrase 6</fullName>
        <ecNumber evidence="4">4.2.1.1</ecNumber>
    </recommendedName>
    <alternativeName>
        <fullName evidence="13">Carbonate dehydratase VI</fullName>
    </alternativeName>
    <alternativeName>
        <fullName evidence="14">Carbonic anhydrase VI</fullName>
    </alternativeName>
</protein>
<evidence type="ECO:0000256" key="13">
    <source>
        <dbReference type="ARBA" id="ARBA00031549"/>
    </source>
</evidence>
<dbReference type="Pfam" id="PF00194">
    <property type="entry name" value="Carb_anhydrase"/>
    <property type="match status" value="1"/>
</dbReference>
<sequence length="325" mass="37235">VAHAYASAMRALVSVVSLFFLGIQAHSDWSYSGDDGVGESQWSEQYPSCGGERQSPIDVKTEEVMFNPSLKPLSLVNYEKENLEFTMTNNGHTVSIDLPPSMYLETSDGTEFISKAFHFHWGGRDWELSGSEHTIDGIRSIMEAHFVHFNKEYGTYENAKDQKNGLAVLAVLFKIDEYAENTYYSDIISALKNIEKPGETTTLKDTTIRNLLPKDVHHYYTYPGSLTTPPCTENVQWFVLRDKVTLSKAQVVTIENSVMDHNNNTIQNGYRSTQPNNHRVVEANFLNVPDMYSSYHLYLKNMQKEILQPKKQKKTKKNRHFWSRK</sequence>
<keyword evidence="9" id="KW-1015">Disulfide bond</keyword>
<evidence type="ECO:0000313" key="18">
    <source>
        <dbReference type="EMBL" id="AAH49973.1"/>
    </source>
</evidence>
<evidence type="ECO:0000313" key="19">
    <source>
        <dbReference type="MGI" id="MGI:1333786"/>
    </source>
</evidence>
<dbReference type="Gene3D" id="3.10.200.10">
    <property type="entry name" value="Alpha carbonic anhydrase"/>
    <property type="match status" value="1"/>
</dbReference>
<dbReference type="CDD" id="cd03125">
    <property type="entry name" value="alpha_CA_VI"/>
    <property type="match status" value="1"/>
</dbReference>
<evidence type="ECO:0000256" key="6">
    <source>
        <dbReference type="ARBA" id="ARBA00022525"/>
    </source>
</evidence>
<evidence type="ECO:0000256" key="5">
    <source>
        <dbReference type="ARBA" id="ARBA00014200"/>
    </source>
</evidence>
<gene>
    <name evidence="18 19" type="primary">Car6</name>
</gene>
<evidence type="ECO:0000256" key="16">
    <source>
        <dbReference type="SAM" id="SignalP"/>
    </source>
</evidence>
<proteinExistence type="evidence at transcript level"/>
<evidence type="ECO:0000256" key="3">
    <source>
        <dbReference type="ARBA" id="ARBA00010718"/>
    </source>
</evidence>
<keyword evidence="8" id="KW-0862">Zinc</keyword>
<evidence type="ECO:0000256" key="7">
    <source>
        <dbReference type="ARBA" id="ARBA00022723"/>
    </source>
</evidence>
<evidence type="ECO:0000256" key="10">
    <source>
        <dbReference type="ARBA" id="ARBA00023180"/>
    </source>
</evidence>
<dbReference type="MGI" id="MGI:1333786">
    <property type="gene designation" value="Car6"/>
</dbReference>
<dbReference type="GO" id="GO:0004089">
    <property type="term" value="F:carbonate dehydratase activity"/>
    <property type="evidence" value="ECO:0007669"/>
    <property type="project" value="UniProtKB-EC"/>
</dbReference>
<comment type="cofactor">
    <cofactor evidence="1">
        <name>Zn(2+)</name>
        <dbReference type="ChEBI" id="CHEBI:29105"/>
    </cofactor>
</comment>
<keyword evidence="16" id="KW-0732">Signal</keyword>
<dbReference type="GO" id="GO:0005576">
    <property type="term" value="C:extracellular region"/>
    <property type="evidence" value="ECO:0007669"/>
    <property type="project" value="UniProtKB-SubCell"/>
</dbReference>
<keyword evidence="7" id="KW-0479">Metal-binding</keyword>
<dbReference type="PANTHER" id="PTHR18952:SF110">
    <property type="entry name" value="CARBONIC ANHYDRASE 6"/>
    <property type="match status" value="1"/>
</dbReference>
<dbReference type="InterPro" id="IPR001148">
    <property type="entry name" value="CA_dom"/>
</dbReference>
<evidence type="ECO:0000256" key="15">
    <source>
        <dbReference type="ARBA" id="ARBA00048348"/>
    </source>
</evidence>
<keyword evidence="11" id="KW-0456">Lyase</keyword>
<comment type="similarity">
    <text evidence="3">Belongs to the alpha-carbonic anhydrase family.</text>
</comment>
<dbReference type="AGR" id="MGI:1333786"/>
<dbReference type="FunFam" id="3.10.200.10:FF:000003">
    <property type="entry name" value="Carbonic anhydrase 12"/>
    <property type="match status" value="1"/>
</dbReference>
<comment type="function">
    <text evidence="12">Reversible hydration of carbon dioxide. Its role in saliva is unknown.</text>
</comment>
<dbReference type="SUPFAM" id="SSF51069">
    <property type="entry name" value="Carbonic anhydrase"/>
    <property type="match status" value="1"/>
</dbReference>
<comment type="catalytic activity">
    <reaction evidence="15">
        <text>hydrogencarbonate + H(+) = CO2 + H2O</text>
        <dbReference type="Rhea" id="RHEA:10748"/>
        <dbReference type="ChEBI" id="CHEBI:15377"/>
        <dbReference type="ChEBI" id="CHEBI:15378"/>
        <dbReference type="ChEBI" id="CHEBI:16526"/>
        <dbReference type="ChEBI" id="CHEBI:17544"/>
        <dbReference type="EC" id="4.2.1.1"/>
    </reaction>
</comment>
<evidence type="ECO:0000256" key="14">
    <source>
        <dbReference type="ARBA" id="ARBA00032196"/>
    </source>
</evidence>
<dbReference type="InterPro" id="IPR023561">
    <property type="entry name" value="Carbonic_anhydrase_a-class"/>
</dbReference>
<feature type="non-terminal residue" evidence="18">
    <location>
        <position position="1"/>
    </location>
</feature>
<evidence type="ECO:0000256" key="8">
    <source>
        <dbReference type="ARBA" id="ARBA00022833"/>
    </source>
</evidence>
<name>Q80YB7_MOUSE</name>
<dbReference type="EC" id="4.2.1.1" evidence="4"/>
<dbReference type="PANTHER" id="PTHR18952">
    <property type="entry name" value="CARBONIC ANHYDRASE"/>
    <property type="match status" value="1"/>
</dbReference>
<accession>Q80YB7</accession>
<evidence type="ECO:0000256" key="9">
    <source>
        <dbReference type="ARBA" id="ARBA00023157"/>
    </source>
</evidence>
<keyword evidence="10" id="KW-0325">Glycoprotein</keyword>
<dbReference type="SMART" id="SM01057">
    <property type="entry name" value="Carb_anhydrase"/>
    <property type="match status" value="1"/>
</dbReference>
<evidence type="ECO:0000256" key="2">
    <source>
        <dbReference type="ARBA" id="ARBA00004613"/>
    </source>
</evidence>
<dbReference type="EMBL" id="BC049973">
    <property type="protein sequence ID" value="AAH49973.1"/>
    <property type="molecule type" value="mRNA"/>
</dbReference>
<evidence type="ECO:0000256" key="4">
    <source>
        <dbReference type="ARBA" id="ARBA00012925"/>
    </source>
</evidence>
<evidence type="ECO:0000259" key="17">
    <source>
        <dbReference type="PROSITE" id="PS51144"/>
    </source>
</evidence>
<dbReference type="PROSITE" id="PS51144">
    <property type="entry name" value="ALPHA_CA_2"/>
    <property type="match status" value="1"/>
</dbReference>
<feature type="signal peptide" evidence="16">
    <location>
        <begin position="1"/>
        <end position="25"/>
    </location>
</feature>